<keyword evidence="3" id="KW-1185">Reference proteome</keyword>
<evidence type="ECO:0000313" key="3">
    <source>
        <dbReference type="Proteomes" id="UP000321571"/>
    </source>
</evidence>
<comment type="caution">
    <text evidence="2">The sequence shown here is derived from an EMBL/GenBank/DDBJ whole genome shotgun (WGS) entry which is preliminary data.</text>
</comment>
<feature type="transmembrane region" description="Helical" evidence="1">
    <location>
        <begin position="190"/>
        <end position="210"/>
    </location>
</feature>
<protein>
    <recommendedName>
        <fullName evidence="4">DUF4386 family protein</fullName>
    </recommendedName>
</protein>
<keyword evidence="1" id="KW-0472">Membrane</keyword>
<feature type="transmembrane region" description="Helical" evidence="1">
    <location>
        <begin position="166"/>
        <end position="184"/>
    </location>
</feature>
<keyword evidence="1" id="KW-1133">Transmembrane helix</keyword>
<feature type="transmembrane region" description="Helical" evidence="1">
    <location>
        <begin position="52"/>
        <end position="79"/>
    </location>
</feature>
<sequence length="214" mass="22131">MTDASTVVRVRLLAVVLAVTAIATVPGGVLWPDTSTGEESYAFSDVEPIRQTWFAVLLAIAVVAAVNVPAQALVTVLLVRARGAAWATWGAALMWVGIALQAAGAAFLAGAYYFPTDPSVPRSAGEAVFSAAADDQGHLYGVLVAGALTVVVGTVLQVVGLFRARVVRVWVPLALLFSVLTFLVPGNGVVGLVTSLPMAAGSVALAWCAWRMVD</sequence>
<feature type="transmembrane region" description="Helical" evidence="1">
    <location>
        <begin position="91"/>
        <end position="114"/>
    </location>
</feature>
<proteinExistence type="predicted"/>
<reference evidence="2 3" key="1">
    <citation type="submission" date="2019-06" db="EMBL/GenBank/DDBJ databases">
        <title>Aeromicrobium sp. nov., isolated from a maize field.</title>
        <authorList>
            <person name="Lin S.-Y."/>
            <person name="Tsai C.-F."/>
            <person name="Young C.-C."/>
        </authorList>
    </citation>
    <scope>NUCLEOTIDE SEQUENCE [LARGE SCALE GENOMIC DNA]</scope>
    <source>
        <strain evidence="2 3">CC-CFT486</strain>
    </source>
</reference>
<organism evidence="2 3">
    <name type="scientific">Aeromicrobium terrae</name>
    <dbReference type="NCBI Taxonomy" id="2498846"/>
    <lineage>
        <taxon>Bacteria</taxon>
        <taxon>Bacillati</taxon>
        <taxon>Actinomycetota</taxon>
        <taxon>Actinomycetes</taxon>
        <taxon>Propionibacteriales</taxon>
        <taxon>Nocardioidaceae</taxon>
        <taxon>Aeromicrobium</taxon>
    </lineage>
</organism>
<feature type="transmembrane region" description="Helical" evidence="1">
    <location>
        <begin position="12"/>
        <end position="32"/>
    </location>
</feature>
<dbReference type="RefSeq" id="WP_147687024.1">
    <property type="nucleotide sequence ID" value="NZ_VDUX01000005.1"/>
</dbReference>
<gene>
    <name evidence="2" type="ORF">FHP06_12035</name>
</gene>
<accession>A0A5C8NIY8</accession>
<feature type="transmembrane region" description="Helical" evidence="1">
    <location>
        <begin position="139"/>
        <end position="159"/>
    </location>
</feature>
<dbReference type="AlphaFoldDB" id="A0A5C8NIY8"/>
<evidence type="ECO:0000313" key="2">
    <source>
        <dbReference type="EMBL" id="TXL58046.1"/>
    </source>
</evidence>
<evidence type="ECO:0000256" key="1">
    <source>
        <dbReference type="SAM" id="Phobius"/>
    </source>
</evidence>
<dbReference type="OrthoDB" id="3825218at2"/>
<evidence type="ECO:0008006" key="4">
    <source>
        <dbReference type="Google" id="ProtNLM"/>
    </source>
</evidence>
<dbReference type="Proteomes" id="UP000321571">
    <property type="component" value="Unassembled WGS sequence"/>
</dbReference>
<dbReference type="EMBL" id="VDUX01000005">
    <property type="protein sequence ID" value="TXL58046.1"/>
    <property type="molecule type" value="Genomic_DNA"/>
</dbReference>
<name>A0A5C8NIY8_9ACTN</name>
<keyword evidence="1" id="KW-0812">Transmembrane</keyword>